<keyword evidence="2" id="KW-1185">Reference proteome</keyword>
<evidence type="ECO:0000313" key="2">
    <source>
        <dbReference type="Proteomes" id="UP000233837"/>
    </source>
</evidence>
<sequence>MKFLRSMRSLTTISVACKQKKKRSLPASRLVCSVSCTQGSARFLVLSHSAKCTYKNSLLDLLLVQARRNRLPSPVLSLDARSKLACEPLSPLPLDWKGSTQARDPRPNAPLSRLEVSKNTRMQRMKHASNFPSLDFLYKQNEYSQLNFLYNSIPVTAA</sequence>
<dbReference type="EMBL" id="KZ502309">
    <property type="protein sequence ID" value="PKU80894.1"/>
    <property type="molecule type" value="Genomic_DNA"/>
</dbReference>
<protein>
    <submittedName>
        <fullName evidence="1">Uncharacterized protein</fullName>
    </submittedName>
</protein>
<dbReference type="AlphaFoldDB" id="A0A2I0WZ04"/>
<evidence type="ECO:0000313" key="1">
    <source>
        <dbReference type="EMBL" id="PKU80894.1"/>
    </source>
</evidence>
<name>A0A2I0WZ04_9ASPA</name>
<gene>
    <name evidence="1" type="ORF">MA16_Dca009306</name>
</gene>
<reference evidence="1 2" key="1">
    <citation type="journal article" date="2016" name="Sci. Rep.">
        <title>The Dendrobium catenatum Lindl. genome sequence provides insights into polysaccharide synthase, floral development and adaptive evolution.</title>
        <authorList>
            <person name="Zhang G.Q."/>
            <person name="Xu Q."/>
            <person name="Bian C."/>
            <person name="Tsai W.C."/>
            <person name="Yeh C.M."/>
            <person name="Liu K.W."/>
            <person name="Yoshida K."/>
            <person name="Zhang L.S."/>
            <person name="Chang S.B."/>
            <person name="Chen F."/>
            <person name="Shi Y."/>
            <person name="Su Y.Y."/>
            <person name="Zhang Y.Q."/>
            <person name="Chen L.J."/>
            <person name="Yin Y."/>
            <person name="Lin M."/>
            <person name="Huang H."/>
            <person name="Deng H."/>
            <person name="Wang Z.W."/>
            <person name="Zhu S.L."/>
            <person name="Zhao X."/>
            <person name="Deng C."/>
            <person name="Niu S.C."/>
            <person name="Huang J."/>
            <person name="Wang M."/>
            <person name="Liu G.H."/>
            <person name="Yang H.J."/>
            <person name="Xiao X.J."/>
            <person name="Hsiao Y.Y."/>
            <person name="Wu W.L."/>
            <person name="Chen Y.Y."/>
            <person name="Mitsuda N."/>
            <person name="Ohme-Takagi M."/>
            <person name="Luo Y.B."/>
            <person name="Van de Peer Y."/>
            <person name="Liu Z.J."/>
        </authorList>
    </citation>
    <scope>NUCLEOTIDE SEQUENCE [LARGE SCALE GENOMIC DNA]</scope>
    <source>
        <tissue evidence="1">The whole plant</tissue>
    </source>
</reference>
<accession>A0A2I0WZ04</accession>
<reference evidence="1 2" key="2">
    <citation type="journal article" date="2017" name="Nature">
        <title>The Apostasia genome and the evolution of orchids.</title>
        <authorList>
            <person name="Zhang G.Q."/>
            <person name="Liu K.W."/>
            <person name="Li Z."/>
            <person name="Lohaus R."/>
            <person name="Hsiao Y.Y."/>
            <person name="Niu S.C."/>
            <person name="Wang J.Y."/>
            <person name="Lin Y.C."/>
            <person name="Xu Q."/>
            <person name="Chen L.J."/>
            <person name="Yoshida K."/>
            <person name="Fujiwara S."/>
            <person name="Wang Z.W."/>
            <person name="Zhang Y.Q."/>
            <person name="Mitsuda N."/>
            <person name="Wang M."/>
            <person name="Liu G.H."/>
            <person name="Pecoraro L."/>
            <person name="Huang H.X."/>
            <person name="Xiao X.J."/>
            <person name="Lin M."/>
            <person name="Wu X.Y."/>
            <person name="Wu W.L."/>
            <person name="Chen Y.Y."/>
            <person name="Chang S.B."/>
            <person name="Sakamoto S."/>
            <person name="Ohme-Takagi M."/>
            <person name="Yagi M."/>
            <person name="Zeng S.J."/>
            <person name="Shen C.Y."/>
            <person name="Yeh C.M."/>
            <person name="Luo Y.B."/>
            <person name="Tsai W.C."/>
            <person name="Van de Peer Y."/>
            <person name="Liu Z.J."/>
        </authorList>
    </citation>
    <scope>NUCLEOTIDE SEQUENCE [LARGE SCALE GENOMIC DNA]</scope>
    <source>
        <tissue evidence="1">The whole plant</tissue>
    </source>
</reference>
<organism evidence="1 2">
    <name type="scientific">Dendrobium catenatum</name>
    <dbReference type="NCBI Taxonomy" id="906689"/>
    <lineage>
        <taxon>Eukaryota</taxon>
        <taxon>Viridiplantae</taxon>
        <taxon>Streptophyta</taxon>
        <taxon>Embryophyta</taxon>
        <taxon>Tracheophyta</taxon>
        <taxon>Spermatophyta</taxon>
        <taxon>Magnoliopsida</taxon>
        <taxon>Liliopsida</taxon>
        <taxon>Asparagales</taxon>
        <taxon>Orchidaceae</taxon>
        <taxon>Epidendroideae</taxon>
        <taxon>Malaxideae</taxon>
        <taxon>Dendrobiinae</taxon>
        <taxon>Dendrobium</taxon>
    </lineage>
</organism>
<proteinExistence type="predicted"/>
<dbReference type="Proteomes" id="UP000233837">
    <property type="component" value="Unassembled WGS sequence"/>
</dbReference>